<reference evidence="3 4" key="1">
    <citation type="submission" date="2016-11" db="EMBL/GenBank/DDBJ databases">
        <authorList>
            <person name="Jaros S."/>
            <person name="Januszkiewicz K."/>
            <person name="Wedrychowicz H."/>
        </authorList>
    </citation>
    <scope>NUCLEOTIDE SEQUENCE [LARGE SCALE GENOMIC DNA]</scope>
    <source>
        <strain evidence="3 4">NF2</strain>
    </source>
</reference>
<name>A0A220MM72_9BACL</name>
<dbReference type="KEGG" id="bfm:BP422_21215"/>
<dbReference type="Pfam" id="PF01479">
    <property type="entry name" value="S4"/>
    <property type="match status" value="1"/>
</dbReference>
<gene>
    <name evidence="3" type="ORF">BP422_21215</name>
</gene>
<organism evidence="3 4">
    <name type="scientific">Brevibacillus formosus</name>
    <dbReference type="NCBI Taxonomy" id="54913"/>
    <lineage>
        <taxon>Bacteria</taxon>
        <taxon>Bacillati</taxon>
        <taxon>Bacillota</taxon>
        <taxon>Bacilli</taxon>
        <taxon>Bacillales</taxon>
        <taxon>Paenibacillaceae</taxon>
        <taxon>Brevibacillus</taxon>
    </lineage>
</organism>
<dbReference type="EMBL" id="CP018145">
    <property type="protein sequence ID" value="ASJ55849.1"/>
    <property type="molecule type" value="Genomic_DNA"/>
</dbReference>
<dbReference type="InterPro" id="IPR036986">
    <property type="entry name" value="S4_RNA-bd_sf"/>
</dbReference>
<dbReference type="SUPFAM" id="SSF55174">
    <property type="entry name" value="Alpha-L RNA-binding motif"/>
    <property type="match status" value="1"/>
</dbReference>
<dbReference type="Gene3D" id="3.10.290.10">
    <property type="entry name" value="RNA-binding S4 domain"/>
    <property type="match status" value="1"/>
</dbReference>
<evidence type="ECO:0000256" key="1">
    <source>
        <dbReference type="PROSITE-ProRule" id="PRU00182"/>
    </source>
</evidence>
<dbReference type="CDD" id="cd00165">
    <property type="entry name" value="S4"/>
    <property type="match status" value="1"/>
</dbReference>
<keyword evidence="1" id="KW-0694">RNA-binding</keyword>
<proteinExistence type="predicted"/>
<evidence type="ECO:0000313" key="3">
    <source>
        <dbReference type="EMBL" id="ASJ55849.1"/>
    </source>
</evidence>
<protein>
    <submittedName>
        <fullName evidence="3">Cytoplasmic protein</fullName>
    </submittedName>
</protein>
<feature type="domain" description="RNA-binding S4" evidence="2">
    <location>
        <begin position="117"/>
        <end position="162"/>
    </location>
</feature>
<sequence length="167" mass="19775">MHTIEHTWVLRENHENQPVRRYCSNCGRIVLFFDTNVRRHNANGKNIYRFAIYKCEKNHTWNEKLAIYKAFTDHREVPDTEFGEEIAPLTPLPLHEYKEKGVQEVTIRIERAEARFRLDKLLSEQIEGWSRSQIVRKIKDGHIRLNEQETKPSAVLNVADIIQIRIG</sequence>
<evidence type="ECO:0000313" key="4">
    <source>
        <dbReference type="Proteomes" id="UP000197781"/>
    </source>
</evidence>
<dbReference type="Proteomes" id="UP000197781">
    <property type="component" value="Chromosome"/>
</dbReference>
<dbReference type="GO" id="GO:0003723">
    <property type="term" value="F:RNA binding"/>
    <property type="evidence" value="ECO:0007669"/>
    <property type="project" value="UniProtKB-KW"/>
</dbReference>
<evidence type="ECO:0000259" key="2">
    <source>
        <dbReference type="Pfam" id="PF01479"/>
    </source>
</evidence>
<dbReference type="RefSeq" id="WP_088909471.1">
    <property type="nucleotide sequence ID" value="NZ_CP018145.1"/>
</dbReference>
<dbReference type="AlphaFoldDB" id="A0A220MM72"/>
<dbReference type="InterPro" id="IPR002942">
    <property type="entry name" value="S4_RNA-bd"/>
</dbReference>
<dbReference type="PROSITE" id="PS50889">
    <property type="entry name" value="S4"/>
    <property type="match status" value="1"/>
</dbReference>
<accession>A0A220MM72</accession>